<dbReference type="RefSeq" id="WP_133870751.1">
    <property type="nucleotide sequence ID" value="NZ_SOAU01000001.1"/>
</dbReference>
<comment type="caution">
    <text evidence="1">The sequence shown here is derived from an EMBL/GenBank/DDBJ whole genome shotgun (WGS) entry which is preliminary data.</text>
</comment>
<name>A0A4R7I4E5_9ACTN</name>
<keyword evidence="2" id="KW-1185">Reference proteome</keyword>
<reference evidence="1 2" key="1">
    <citation type="submission" date="2019-03" db="EMBL/GenBank/DDBJ databases">
        <title>Sequencing the genomes of 1000 actinobacteria strains.</title>
        <authorList>
            <person name="Klenk H.-P."/>
        </authorList>
    </citation>
    <scope>NUCLEOTIDE SEQUENCE [LARGE SCALE GENOMIC DNA]</scope>
    <source>
        <strain evidence="1 2">DSM 18936</strain>
    </source>
</reference>
<proteinExistence type="predicted"/>
<keyword evidence="1" id="KW-0413">Isomerase</keyword>
<organism evidence="1 2">
    <name type="scientific">Ilumatobacter fluminis</name>
    <dbReference type="NCBI Taxonomy" id="467091"/>
    <lineage>
        <taxon>Bacteria</taxon>
        <taxon>Bacillati</taxon>
        <taxon>Actinomycetota</taxon>
        <taxon>Acidimicrobiia</taxon>
        <taxon>Acidimicrobiales</taxon>
        <taxon>Ilumatobacteraceae</taxon>
        <taxon>Ilumatobacter</taxon>
    </lineage>
</organism>
<dbReference type="OrthoDB" id="4125991at2"/>
<dbReference type="GO" id="GO:0016853">
    <property type="term" value="F:isomerase activity"/>
    <property type="evidence" value="ECO:0007669"/>
    <property type="project" value="UniProtKB-KW"/>
</dbReference>
<dbReference type="Proteomes" id="UP000294558">
    <property type="component" value="Unassembled WGS sequence"/>
</dbReference>
<dbReference type="InterPro" id="IPR053977">
    <property type="entry name" value="Rv2466c-like"/>
</dbReference>
<dbReference type="InterPro" id="IPR036249">
    <property type="entry name" value="Thioredoxin-like_sf"/>
</dbReference>
<sequence>MTSTVPPPSDPAYDIEFFWDPICPFSWITSRWVAKVAAQRDFQVDWRFISLRLINKDKDYATEFPPGYDEGHTAGLRVLRVAAAIRDELGRDALGPFVAAFGHSYWDEPEGSVDAATLAKPDHLETVLEAAGLPIRFADALDDDSWDAMIDAEGEMALQRTGRDVGTPLITFQPPDGLSFFGPVISRVPSDEEALELWDAVTKLAAFPGFAEMKRSMRERPQLNLLGGVSDAPVQEDWQGGHRRGHLVSDR</sequence>
<protein>
    <submittedName>
        <fullName evidence="1">2-hydroxychromene-2-carboxylate isomerase</fullName>
    </submittedName>
</protein>
<dbReference type="EMBL" id="SOAU01000001">
    <property type="protein sequence ID" value="TDT18542.1"/>
    <property type="molecule type" value="Genomic_DNA"/>
</dbReference>
<accession>A0A4R7I4E5</accession>
<dbReference type="Gene3D" id="3.40.30.10">
    <property type="entry name" value="Glutaredoxin"/>
    <property type="match status" value="1"/>
</dbReference>
<dbReference type="Pfam" id="PF22234">
    <property type="entry name" value="Rv2466c-like"/>
    <property type="match status" value="1"/>
</dbReference>
<dbReference type="SUPFAM" id="SSF52833">
    <property type="entry name" value="Thioredoxin-like"/>
    <property type="match status" value="1"/>
</dbReference>
<dbReference type="AlphaFoldDB" id="A0A4R7I4E5"/>
<evidence type="ECO:0000313" key="2">
    <source>
        <dbReference type="Proteomes" id="UP000294558"/>
    </source>
</evidence>
<gene>
    <name evidence="1" type="ORF">BDK89_4166</name>
</gene>
<evidence type="ECO:0000313" key="1">
    <source>
        <dbReference type="EMBL" id="TDT18542.1"/>
    </source>
</evidence>